<reference evidence="2 3" key="1">
    <citation type="submission" date="2011-05" db="EMBL/GenBank/DDBJ databases">
        <authorList>
            <person name="Muzny D."/>
            <person name="Qin X."/>
            <person name="Deng J."/>
            <person name="Jiang H."/>
            <person name="Liu Y."/>
            <person name="Qu J."/>
            <person name="Song X.-Z."/>
            <person name="Zhang L."/>
            <person name="Thornton R."/>
            <person name="Coyle M."/>
            <person name="Francisco L."/>
            <person name="Jackson L."/>
            <person name="Javaid M."/>
            <person name="Korchina V."/>
            <person name="Kovar C."/>
            <person name="Mata R."/>
            <person name="Mathew T."/>
            <person name="Ngo R."/>
            <person name="Nguyen L."/>
            <person name="Nguyen N."/>
            <person name="Okwuonu G."/>
            <person name="Ongeri F."/>
            <person name="Pham C."/>
            <person name="Simmons D."/>
            <person name="Wilczek-Boney K."/>
            <person name="Hale W."/>
            <person name="Jakkamsetti A."/>
            <person name="Pham P."/>
            <person name="Ruth R."/>
            <person name="San Lucas F."/>
            <person name="Warren J."/>
            <person name="Zhang J."/>
            <person name="Zhao Z."/>
            <person name="Zhou C."/>
            <person name="Zhu D."/>
            <person name="Lee S."/>
            <person name="Bess C."/>
            <person name="Blankenburg K."/>
            <person name="Forbes L."/>
            <person name="Fu Q."/>
            <person name="Gubbala S."/>
            <person name="Hirani K."/>
            <person name="Jayaseelan J.C."/>
            <person name="Lara F."/>
            <person name="Munidasa M."/>
            <person name="Palculict T."/>
            <person name="Patil S."/>
            <person name="Pu L.-L."/>
            <person name="Saada N."/>
            <person name="Tang L."/>
            <person name="Weissenberger G."/>
            <person name="Zhu Y."/>
            <person name="Hemphill L."/>
            <person name="Shang Y."/>
            <person name="Youmans B."/>
            <person name="Ayvaz T."/>
            <person name="Ross M."/>
            <person name="Santibanez J."/>
            <person name="Aqrawi P."/>
            <person name="Gross S."/>
            <person name="Joshi V."/>
            <person name="Fowler G."/>
            <person name="Nazareth L."/>
            <person name="Reid J."/>
            <person name="Worley K."/>
            <person name="Petrosino J."/>
            <person name="Highlander S."/>
            <person name="Gibbs R."/>
        </authorList>
    </citation>
    <scope>NUCLEOTIDE SEQUENCE [LARGE SCALE GENOMIC DNA]</scope>
    <source>
        <strain evidence="2 3">ATCC 33926</strain>
    </source>
</reference>
<accession>A0AA36UG93</accession>
<dbReference type="EMBL" id="AFQE01000160">
    <property type="protein sequence ID" value="EGQ73762.1"/>
    <property type="molecule type" value="Genomic_DNA"/>
</dbReference>
<feature type="region of interest" description="Disordered" evidence="1">
    <location>
        <begin position="1"/>
        <end position="99"/>
    </location>
</feature>
<evidence type="ECO:0000313" key="3">
    <source>
        <dbReference type="Proteomes" id="UP000004982"/>
    </source>
</evidence>
<gene>
    <name evidence="2" type="ORF">HMPREF9418_2941</name>
</gene>
<feature type="non-terminal residue" evidence="2">
    <location>
        <position position="1"/>
    </location>
</feature>
<organism evidence="2 3">
    <name type="scientific">Neisseria macacae ATCC 33926</name>
    <dbReference type="NCBI Taxonomy" id="997348"/>
    <lineage>
        <taxon>Bacteria</taxon>
        <taxon>Pseudomonadati</taxon>
        <taxon>Pseudomonadota</taxon>
        <taxon>Betaproteobacteria</taxon>
        <taxon>Neisseriales</taxon>
        <taxon>Neisseriaceae</taxon>
        <taxon>Neisseria</taxon>
    </lineage>
</organism>
<evidence type="ECO:0000256" key="1">
    <source>
        <dbReference type="SAM" id="MobiDB-lite"/>
    </source>
</evidence>
<comment type="caution">
    <text evidence="2">The sequence shown here is derived from an EMBL/GenBank/DDBJ whole genome shotgun (WGS) entry which is preliminary data.</text>
</comment>
<dbReference type="Proteomes" id="UP000004982">
    <property type="component" value="Unassembled WGS sequence"/>
</dbReference>
<protein>
    <submittedName>
        <fullName evidence="2">Uncharacterized protein</fullName>
    </submittedName>
</protein>
<name>A0AA36UG93_9NEIS</name>
<dbReference type="AlphaFoldDB" id="A0AA36UG93"/>
<proteinExistence type="predicted"/>
<feature type="compositionally biased region" description="Polar residues" evidence="1">
    <location>
        <begin position="60"/>
        <end position="80"/>
    </location>
</feature>
<sequence length="129" mass="14609">FNANAANPTHNYLQQPSFPRRRESIGNPKKQIFKNSCRNSKVDSRLRGNDGKQISRRDSPQTTTTQPVAWASPTNPTNTKRSSENPLSDDLSSPFPPKPPIRHLYLLSSVVYPACHFDLYSDFHHKPHG</sequence>
<evidence type="ECO:0000313" key="2">
    <source>
        <dbReference type="EMBL" id="EGQ73762.1"/>
    </source>
</evidence>
<feature type="compositionally biased region" description="Polar residues" evidence="1">
    <location>
        <begin position="1"/>
        <end position="17"/>
    </location>
</feature>
<feature type="compositionally biased region" description="Basic and acidic residues" evidence="1">
    <location>
        <begin position="40"/>
        <end position="59"/>
    </location>
</feature>